<evidence type="ECO:0000313" key="8">
    <source>
        <dbReference type="Proteomes" id="UP000016584"/>
    </source>
</evidence>
<keyword evidence="5" id="KW-0813">Transport</keyword>
<dbReference type="PATRIC" id="fig|1346330.5.peg.2612"/>
<protein>
    <recommendedName>
        <fullName evidence="6">Laminin IV type B domain-containing protein</fullName>
    </recommendedName>
</protein>
<keyword evidence="8" id="KW-1185">Reference proteome</keyword>
<sequence>MVGIFVLIFLNSTDAKGQSRLWGSVIDQDGVGIVVTVQDRLSQLKVTTGEDGSFELIGASEKGDLLIVGKTIDTLQYRYLGFGPHRIVVGRKIHEIEVVEVNTGFQRIPKERATGSFEVLDAKALSAQVGTNILDRLDGMVSGLTFNGTKDNRKYDFMVRGLSTINGPLDPLIVVDNFPYEGDISNINPEDVENVTVLKDAAAASIWGARAGNGVIVINTKKGRLNQPVKIELSAVAQVREKPDLYRQSFLSSPDYIEAEAFFFNKGAYAADFIWSDMLKTPITPAVEIFQQRALGYISAQDSAARIDALKSMDNRDQYKRYSYRPSNMQQYAFSLRGGERRMTYTLAAGYQNEVSELGAKDRKINLRTQQSYAITDKLKVELGAYFTHANNNGQSRPAFNSVRVNGKIVPYLPIADDLGQPIPVYSFLRQSYIDTVGNGALLDWNYYPMCDYLHTSKSNVRQDINANLSVHYQLSTGLKLAVMYQEQQQRITNESYDSPNSYKARNLVNEFTQINYATGLAKRIVPEGGLWSGDYRTISGRNARFQLDYDRRWQKHAIVTLLGSEIRQSRSSYVPQATLYGYHPDPFQSQQVDLVNDYPTLVTGENKRIGGSASRSAEINRFVSLYGNMAYSYDQRYTLSLSARKDASNIFGVKANDRWNPLWSVGTSWHMHKESFFESSILNQLTLRATYGYSGNVDPSRVSQAVISYAGADGIRTLLPHAVITEVPNDQLRWERVNTTNIGVDFALSNGRLSGTLELYRKHGFDLYAPALYDYTVRGYYTTVVMNSADIVGKGIDLRLTSLNIKIPFVWQTTLIANLVDSRTTAYHIQQATRLSTLVGNGTTINPVIGKPLYGLASYRWGGLDGAGNPQGYIGDEKTLQYQQIFNDIAVKGDDSNVVYHGSALPVYQGSLSNTFSYKGLSLSAMFSFRLGYYYRKSTVSYAQLLSNGIGHLDYNKRWKVPGDELHTTVPSLTYPLDSNRERFYAYATPTVSRGDNIYLQFASLSYRIPKIGRIGKMPETNVYLNGSGLGYVWRKDRTELLDNQRSFSLGLRVNF</sequence>
<keyword evidence="2" id="KW-0964">Secreted</keyword>
<dbReference type="InterPro" id="IPR037066">
    <property type="entry name" value="Plug_dom_sf"/>
</dbReference>
<dbReference type="InterPro" id="IPR023996">
    <property type="entry name" value="TonB-dep_OMP_SusC/RagA"/>
</dbReference>
<evidence type="ECO:0000313" key="7">
    <source>
        <dbReference type="EMBL" id="ERJ59278.1"/>
    </source>
</evidence>
<evidence type="ECO:0000256" key="5">
    <source>
        <dbReference type="PROSITE-ProRule" id="PRU01360"/>
    </source>
</evidence>
<dbReference type="STRING" id="1346330.M472_10880"/>
<dbReference type="InterPro" id="IPR012910">
    <property type="entry name" value="Plug_dom"/>
</dbReference>
<dbReference type="GO" id="GO:0009279">
    <property type="term" value="C:cell outer membrane"/>
    <property type="evidence" value="ECO:0007669"/>
    <property type="project" value="UniProtKB-SubCell"/>
</dbReference>
<comment type="subcellular location">
    <subcellularLocation>
        <location evidence="5">Cell outer membrane</location>
        <topology evidence="5">Multi-pass membrane protein</topology>
    </subcellularLocation>
    <subcellularLocation>
        <location evidence="1">Secreted</location>
        <location evidence="1">Extracellular space</location>
        <location evidence="1">Extracellular matrix</location>
        <location evidence="1">Basement membrane</location>
    </subcellularLocation>
</comment>
<keyword evidence="5" id="KW-0472">Membrane</keyword>
<evidence type="ECO:0000256" key="3">
    <source>
        <dbReference type="ARBA" id="ARBA00022530"/>
    </source>
</evidence>
<dbReference type="InterPro" id="IPR039426">
    <property type="entry name" value="TonB-dep_rcpt-like"/>
</dbReference>
<dbReference type="Gene3D" id="2.170.130.10">
    <property type="entry name" value="TonB-dependent receptor, plug domain"/>
    <property type="match status" value="1"/>
</dbReference>
<dbReference type="Proteomes" id="UP000016584">
    <property type="component" value="Unassembled WGS sequence"/>
</dbReference>
<dbReference type="PROSITE" id="PS52016">
    <property type="entry name" value="TONB_DEPENDENT_REC_3"/>
    <property type="match status" value="1"/>
</dbReference>
<keyword evidence="5" id="KW-0998">Cell outer membrane</keyword>
<evidence type="ECO:0000256" key="4">
    <source>
        <dbReference type="ARBA" id="ARBA00022869"/>
    </source>
</evidence>
<dbReference type="InterPro" id="IPR023997">
    <property type="entry name" value="TonB-dep_OMP_SusC/RagA_CS"/>
</dbReference>
<dbReference type="EMBL" id="ATDL01000015">
    <property type="protein sequence ID" value="ERJ59278.1"/>
    <property type="molecule type" value="Genomic_DNA"/>
</dbReference>
<evidence type="ECO:0000259" key="6">
    <source>
        <dbReference type="PROSITE" id="PS51116"/>
    </source>
</evidence>
<dbReference type="InterPro" id="IPR013015">
    <property type="entry name" value="Laminin_IV_B"/>
</dbReference>
<reference evidence="7 8" key="1">
    <citation type="journal article" date="2013" name="Genome Announc.">
        <title>The Draft Genome Sequence of Sphingomonas paucimobilis Strain HER1398 (Proteobacteria), Host to the Giant PAU Phage, Indicates That It Is a Member of the Genus Sphingobacterium (Bacteroidetes).</title>
        <authorList>
            <person name="White R.A.III."/>
            <person name="Suttle C.A."/>
        </authorList>
    </citation>
    <scope>NUCLEOTIDE SEQUENCE [LARGE SCALE GENOMIC DNA]</scope>
    <source>
        <strain evidence="7 8">HER1398</strain>
    </source>
</reference>
<evidence type="ECO:0000256" key="1">
    <source>
        <dbReference type="ARBA" id="ARBA00004302"/>
    </source>
</evidence>
<comment type="similarity">
    <text evidence="5">Belongs to the TonB-dependent receptor family.</text>
</comment>
<organism evidence="7 8">
    <name type="scientific">Sphingobacterium paucimobilis HER1398</name>
    <dbReference type="NCBI Taxonomy" id="1346330"/>
    <lineage>
        <taxon>Bacteria</taxon>
        <taxon>Pseudomonadati</taxon>
        <taxon>Bacteroidota</taxon>
        <taxon>Sphingobacteriia</taxon>
        <taxon>Sphingobacteriales</taxon>
        <taxon>Sphingobacteriaceae</taxon>
        <taxon>Sphingobacterium</taxon>
    </lineage>
</organism>
<proteinExistence type="inferred from homology"/>
<dbReference type="eggNOG" id="COG1629">
    <property type="taxonomic scope" value="Bacteria"/>
</dbReference>
<feature type="domain" description="Laminin IV type B" evidence="6">
    <location>
        <begin position="86"/>
        <end position="352"/>
    </location>
</feature>
<evidence type="ECO:0000256" key="2">
    <source>
        <dbReference type="ARBA" id="ARBA00022525"/>
    </source>
</evidence>
<dbReference type="SUPFAM" id="SSF56935">
    <property type="entry name" value="Porins"/>
    <property type="match status" value="1"/>
</dbReference>
<keyword evidence="5" id="KW-0812">Transmembrane</keyword>
<keyword evidence="4" id="KW-0084">Basement membrane</keyword>
<keyword evidence="3" id="KW-0272">Extracellular matrix</keyword>
<gene>
    <name evidence="7" type="ORF">M472_10880</name>
</gene>
<name>U2J9D4_9SPHI</name>
<comment type="caution">
    <text evidence="7">The sequence shown here is derived from an EMBL/GenBank/DDBJ whole genome shotgun (WGS) entry which is preliminary data.</text>
</comment>
<accession>U2J9D4</accession>
<dbReference type="Pfam" id="PF07715">
    <property type="entry name" value="Plug"/>
    <property type="match status" value="1"/>
</dbReference>
<dbReference type="PROSITE" id="PS51116">
    <property type="entry name" value="LAMININ_IVB"/>
    <property type="match status" value="1"/>
</dbReference>
<dbReference type="AlphaFoldDB" id="U2J9D4"/>
<keyword evidence="5" id="KW-1134">Transmembrane beta strand</keyword>
<dbReference type="GO" id="GO:0005604">
    <property type="term" value="C:basement membrane"/>
    <property type="evidence" value="ECO:0007669"/>
    <property type="project" value="UniProtKB-SubCell"/>
</dbReference>
<dbReference type="NCBIfam" id="TIGR04057">
    <property type="entry name" value="SusC_RagA_signa"/>
    <property type="match status" value="1"/>
</dbReference>
<dbReference type="NCBIfam" id="TIGR04056">
    <property type="entry name" value="OMP_RagA_SusC"/>
    <property type="match status" value="1"/>
</dbReference>